<comment type="subcellular location">
    <subcellularLocation>
        <location evidence="1">Membrane</location>
        <topology evidence="1">Multi-pass membrane protein</topology>
    </subcellularLocation>
</comment>
<dbReference type="Pfam" id="PF13442">
    <property type="entry name" value="Cytochrome_CBB3"/>
    <property type="match status" value="1"/>
</dbReference>
<dbReference type="PANTHER" id="PTHR22888">
    <property type="entry name" value="CYTOCHROME C OXIDASE, SUBUNIT II"/>
    <property type="match status" value="1"/>
</dbReference>
<evidence type="ECO:0000256" key="16">
    <source>
        <dbReference type="ARBA" id="ARBA00031399"/>
    </source>
</evidence>
<dbReference type="SUPFAM" id="SSF81464">
    <property type="entry name" value="Cytochrome c oxidase subunit II-like, transmembrane region"/>
    <property type="match status" value="1"/>
</dbReference>
<comment type="similarity">
    <text evidence="2">Belongs to the cytochrome c oxidase subunit 2 family.</text>
</comment>
<keyword evidence="6" id="KW-0679">Respiratory chain</keyword>
<gene>
    <name evidence="22" type="primary">ctaC_1</name>
    <name evidence="22" type="ORF">OPKNFCMD_0588</name>
</gene>
<evidence type="ECO:0000259" key="20">
    <source>
        <dbReference type="PROSITE" id="PS50857"/>
    </source>
</evidence>
<dbReference type="InterPro" id="IPR008972">
    <property type="entry name" value="Cupredoxin"/>
</dbReference>
<dbReference type="InterPro" id="IPR036257">
    <property type="entry name" value="Cyt_c_oxidase_su2_TM_sf"/>
</dbReference>
<comment type="catalytic activity">
    <reaction evidence="17">
        <text>4 Fe(II)-[cytochrome c] + O2 + 8 H(+)(in) = 4 Fe(III)-[cytochrome c] + 2 H2O + 4 H(+)(out)</text>
        <dbReference type="Rhea" id="RHEA:11436"/>
        <dbReference type="Rhea" id="RHEA-COMP:10350"/>
        <dbReference type="Rhea" id="RHEA-COMP:14399"/>
        <dbReference type="ChEBI" id="CHEBI:15377"/>
        <dbReference type="ChEBI" id="CHEBI:15378"/>
        <dbReference type="ChEBI" id="CHEBI:15379"/>
        <dbReference type="ChEBI" id="CHEBI:29033"/>
        <dbReference type="ChEBI" id="CHEBI:29034"/>
        <dbReference type="EC" id="7.1.1.9"/>
    </reaction>
</comment>
<evidence type="ECO:0000256" key="5">
    <source>
        <dbReference type="ARBA" id="ARBA00022617"/>
    </source>
</evidence>
<dbReference type="PROSITE" id="PS00078">
    <property type="entry name" value="COX2"/>
    <property type="match status" value="1"/>
</dbReference>
<feature type="domain" description="Cytochrome oxidase subunit II copper A binding" evidence="20">
    <location>
        <begin position="100"/>
        <end position="211"/>
    </location>
</feature>
<evidence type="ECO:0000256" key="14">
    <source>
        <dbReference type="ARBA" id="ARBA00023136"/>
    </source>
</evidence>
<evidence type="ECO:0000313" key="22">
    <source>
        <dbReference type="EMBL" id="GJD47876.1"/>
    </source>
</evidence>
<dbReference type="Pfam" id="PF00116">
    <property type="entry name" value="COX2"/>
    <property type="match status" value="1"/>
</dbReference>
<evidence type="ECO:0000256" key="6">
    <source>
        <dbReference type="ARBA" id="ARBA00022660"/>
    </source>
</evidence>
<organism evidence="22 23">
    <name type="scientific">Methylobacterium crusticola</name>
    <dbReference type="NCBI Taxonomy" id="1697972"/>
    <lineage>
        <taxon>Bacteria</taxon>
        <taxon>Pseudomonadati</taxon>
        <taxon>Pseudomonadota</taxon>
        <taxon>Alphaproteobacteria</taxon>
        <taxon>Hyphomicrobiales</taxon>
        <taxon>Methylobacteriaceae</taxon>
        <taxon>Methylobacterium</taxon>
    </lineage>
</organism>
<reference evidence="22" key="2">
    <citation type="submission" date="2021-08" db="EMBL/GenBank/DDBJ databases">
        <authorList>
            <person name="Tani A."/>
            <person name="Ola A."/>
            <person name="Ogura Y."/>
            <person name="Katsura K."/>
            <person name="Hayashi T."/>
        </authorList>
    </citation>
    <scope>NUCLEOTIDE SEQUENCE</scope>
    <source>
        <strain evidence="22">KCTC 52305</strain>
    </source>
</reference>
<feature type="domain" description="Cytochrome c" evidence="21">
    <location>
        <begin position="218"/>
        <end position="313"/>
    </location>
</feature>
<keyword evidence="10" id="KW-0249">Electron transport</keyword>
<evidence type="ECO:0000256" key="2">
    <source>
        <dbReference type="ARBA" id="ARBA00007866"/>
    </source>
</evidence>
<dbReference type="Gene3D" id="1.10.287.90">
    <property type="match status" value="1"/>
</dbReference>
<dbReference type="PROSITE" id="PS50857">
    <property type="entry name" value="COX2_CUA"/>
    <property type="match status" value="1"/>
</dbReference>
<keyword evidence="12 18" id="KW-0408">Iron</keyword>
<evidence type="ECO:0000256" key="13">
    <source>
        <dbReference type="ARBA" id="ARBA00023008"/>
    </source>
</evidence>
<accession>A0ABQ4QS38</accession>
<keyword evidence="23" id="KW-1185">Reference proteome</keyword>
<comment type="caution">
    <text evidence="22">The sequence shown here is derived from an EMBL/GenBank/DDBJ whole genome shotgun (WGS) entry which is preliminary data.</text>
</comment>
<evidence type="ECO:0000313" key="23">
    <source>
        <dbReference type="Proteomes" id="UP001055167"/>
    </source>
</evidence>
<evidence type="ECO:0000256" key="17">
    <source>
        <dbReference type="ARBA" id="ARBA00047816"/>
    </source>
</evidence>
<evidence type="ECO:0000256" key="15">
    <source>
        <dbReference type="ARBA" id="ARBA00024688"/>
    </source>
</evidence>
<keyword evidence="7 19" id="KW-0812">Transmembrane</keyword>
<dbReference type="SUPFAM" id="SSF46626">
    <property type="entry name" value="Cytochrome c"/>
    <property type="match status" value="1"/>
</dbReference>
<reference evidence="22" key="1">
    <citation type="journal article" date="2021" name="Front. Microbiol.">
        <title>Comprehensive Comparative Genomics and Phenotyping of Methylobacterium Species.</title>
        <authorList>
            <person name="Alessa O."/>
            <person name="Ogura Y."/>
            <person name="Fujitani Y."/>
            <person name="Takami H."/>
            <person name="Hayashi T."/>
            <person name="Sahin N."/>
            <person name="Tani A."/>
        </authorList>
    </citation>
    <scope>NUCLEOTIDE SEQUENCE</scope>
    <source>
        <strain evidence="22">KCTC 52305</strain>
    </source>
</reference>
<evidence type="ECO:0000256" key="4">
    <source>
        <dbReference type="ARBA" id="ARBA00022448"/>
    </source>
</evidence>
<keyword evidence="5 18" id="KW-0349">Heme</keyword>
<evidence type="ECO:0000256" key="7">
    <source>
        <dbReference type="ARBA" id="ARBA00022692"/>
    </source>
</evidence>
<comment type="function">
    <text evidence="15">Subunits I and II form the functional core of the enzyme complex. Electrons originating in cytochrome c are transferred via heme a and Cu(A) to the binuclear center formed by heme a3 and Cu(B).</text>
</comment>
<keyword evidence="8 18" id="KW-0479">Metal-binding</keyword>
<keyword evidence="4" id="KW-0813">Transport</keyword>
<dbReference type="InterPro" id="IPR002429">
    <property type="entry name" value="CcO_II-like_C"/>
</dbReference>
<dbReference type="Gene3D" id="1.10.760.10">
    <property type="entry name" value="Cytochrome c-like domain"/>
    <property type="match status" value="1"/>
</dbReference>
<sequence length="322" mass="35820">MNPTDLALQLWPPSASATAAETDWLILAFTVLTLLLTVPVFVAITWFAIRYRQGAPANRDQSESRSVLIEISWMLIPFLLTLIFFVWGARLFFISKAAPADALVIEAIGRQWMWKFQHPTGQSEINDLHLPIGQPVKIRMTSQDVIHALYLPVLRMQMATLPDRYTELWFKADRSGTFRLYCSEYCGTDHSKMDGNLTLMSQADYAAWLQNGQALQGGLAGAGRAVYESYACGTCHDPGAVVRAPSLAGLYGREVRLADGRTVPADEAYLREKILNPNRLKLAADYKQVMPAFRNVIPADDLDRLVAYLKSAGAQAQQEAVP</sequence>
<evidence type="ECO:0000256" key="10">
    <source>
        <dbReference type="ARBA" id="ARBA00022982"/>
    </source>
</evidence>
<dbReference type="RefSeq" id="WP_128563901.1">
    <property type="nucleotide sequence ID" value="NZ_BPQH01000002.1"/>
</dbReference>
<dbReference type="SUPFAM" id="SSF49503">
    <property type="entry name" value="Cupredoxins"/>
    <property type="match status" value="1"/>
</dbReference>
<evidence type="ECO:0000256" key="11">
    <source>
        <dbReference type="ARBA" id="ARBA00022989"/>
    </source>
</evidence>
<evidence type="ECO:0000256" key="19">
    <source>
        <dbReference type="SAM" id="Phobius"/>
    </source>
</evidence>
<dbReference type="InterPro" id="IPR036909">
    <property type="entry name" value="Cyt_c-like_dom_sf"/>
</dbReference>
<keyword evidence="9" id="KW-1278">Translocase</keyword>
<dbReference type="PROSITE" id="PS51007">
    <property type="entry name" value="CYTC"/>
    <property type="match status" value="1"/>
</dbReference>
<dbReference type="Gene3D" id="2.60.40.420">
    <property type="entry name" value="Cupredoxins - blue copper proteins"/>
    <property type="match status" value="1"/>
</dbReference>
<evidence type="ECO:0000259" key="21">
    <source>
        <dbReference type="PROSITE" id="PS51007"/>
    </source>
</evidence>
<name>A0ABQ4QS38_9HYPH</name>
<evidence type="ECO:0000256" key="1">
    <source>
        <dbReference type="ARBA" id="ARBA00004141"/>
    </source>
</evidence>
<dbReference type="EC" id="7.1.1.9" evidence="3"/>
<dbReference type="Proteomes" id="UP001055167">
    <property type="component" value="Unassembled WGS sequence"/>
</dbReference>
<keyword evidence="11 19" id="KW-1133">Transmembrane helix</keyword>
<evidence type="ECO:0000256" key="18">
    <source>
        <dbReference type="PROSITE-ProRule" id="PRU00433"/>
    </source>
</evidence>
<dbReference type="InterPro" id="IPR045187">
    <property type="entry name" value="CcO_II"/>
</dbReference>
<proteinExistence type="inferred from homology"/>
<feature type="transmembrane region" description="Helical" evidence="19">
    <location>
        <begin position="67"/>
        <end position="87"/>
    </location>
</feature>
<dbReference type="EMBL" id="BPQH01000002">
    <property type="protein sequence ID" value="GJD47876.1"/>
    <property type="molecule type" value="Genomic_DNA"/>
</dbReference>
<feature type="transmembrane region" description="Helical" evidence="19">
    <location>
        <begin position="24"/>
        <end position="47"/>
    </location>
</feature>
<protein>
    <recommendedName>
        <fullName evidence="3">cytochrome-c oxidase</fullName>
        <ecNumber evidence="3">7.1.1.9</ecNumber>
    </recommendedName>
    <alternativeName>
        <fullName evidence="16">Cytochrome aa3 subunit 2</fullName>
    </alternativeName>
</protein>
<evidence type="ECO:0000256" key="3">
    <source>
        <dbReference type="ARBA" id="ARBA00012949"/>
    </source>
</evidence>
<dbReference type="CDD" id="cd13915">
    <property type="entry name" value="CuRO_HCO_II_like_2"/>
    <property type="match status" value="1"/>
</dbReference>
<evidence type="ECO:0000256" key="8">
    <source>
        <dbReference type="ARBA" id="ARBA00022723"/>
    </source>
</evidence>
<dbReference type="NCBIfam" id="TIGR02866">
    <property type="entry name" value="CoxB"/>
    <property type="match status" value="1"/>
</dbReference>
<evidence type="ECO:0000256" key="12">
    <source>
        <dbReference type="ARBA" id="ARBA00023004"/>
    </source>
</evidence>
<evidence type="ECO:0000256" key="9">
    <source>
        <dbReference type="ARBA" id="ARBA00022967"/>
    </source>
</evidence>
<dbReference type="InterPro" id="IPR009056">
    <property type="entry name" value="Cyt_c-like_dom"/>
</dbReference>
<dbReference type="InterPro" id="IPR014222">
    <property type="entry name" value="Cyt_c_oxidase_su2"/>
</dbReference>
<dbReference type="InterPro" id="IPR001505">
    <property type="entry name" value="Copper_CuA"/>
</dbReference>
<keyword evidence="14 19" id="KW-0472">Membrane</keyword>
<dbReference type="PANTHER" id="PTHR22888:SF9">
    <property type="entry name" value="CYTOCHROME C OXIDASE SUBUNIT 2"/>
    <property type="match status" value="1"/>
</dbReference>
<keyword evidence="13" id="KW-0186">Copper</keyword>